<dbReference type="InterPro" id="IPR025110">
    <property type="entry name" value="AMP-bd_C"/>
</dbReference>
<dbReference type="AlphaFoldDB" id="A0A5E4PJW6"/>
<dbReference type="InterPro" id="IPR020845">
    <property type="entry name" value="AMP-binding_CS"/>
</dbReference>
<dbReference type="PANTHER" id="PTHR43767">
    <property type="entry name" value="LONG-CHAIN-FATTY-ACID--COA LIGASE"/>
    <property type="match status" value="1"/>
</dbReference>
<protein>
    <submittedName>
        <fullName evidence="3">Long-chain-fatty-acid--CoA ligase</fullName>
    </submittedName>
</protein>
<reference evidence="3 4" key="1">
    <citation type="submission" date="2019-08" db="EMBL/GenBank/DDBJ databases">
        <authorList>
            <person name="Guy L."/>
        </authorList>
    </citation>
    <scope>NUCLEOTIDE SEQUENCE [LARGE SCALE GENOMIC DNA]</scope>
    <source>
        <strain evidence="3 4">SGT-108</strain>
    </source>
</reference>
<name>A0A5E4PJW6_9COXI</name>
<dbReference type="InterPro" id="IPR045851">
    <property type="entry name" value="AMP-bd_C_sf"/>
</dbReference>
<dbReference type="PROSITE" id="PS00455">
    <property type="entry name" value="AMP_BINDING"/>
    <property type="match status" value="1"/>
</dbReference>
<dbReference type="Proteomes" id="UP000324194">
    <property type="component" value="Chromosome 1"/>
</dbReference>
<evidence type="ECO:0000313" key="3">
    <source>
        <dbReference type="EMBL" id="VVC76612.1"/>
    </source>
</evidence>
<dbReference type="RefSeq" id="WP_148339920.1">
    <property type="nucleotide sequence ID" value="NZ_LR699119.1"/>
</dbReference>
<dbReference type="SUPFAM" id="SSF56801">
    <property type="entry name" value="Acetyl-CoA synthetase-like"/>
    <property type="match status" value="1"/>
</dbReference>
<evidence type="ECO:0000259" key="1">
    <source>
        <dbReference type="Pfam" id="PF00501"/>
    </source>
</evidence>
<keyword evidence="3" id="KW-0436">Ligase</keyword>
<dbReference type="PANTHER" id="PTHR43767:SF1">
    <property type="entry name" value="NONRIBOSOMAL PEPTIDE SYNTHASE PES1 (EUROFUNG)-RELATED"/>
    <property type="match status" value="1"/>
</dbReference>
<feature type="domain" description="AMP-dependent synthetase/ligase" evidence="1">
    <location>
        <begin position="35"/>
        <end position="435"/>
    </location>
</feature>
<dbReference type="Gene3D" id="3.40.50.12780">
    <property type="entry name" value="N-terminal domain of ligase-like"/>
    <property type="match status" value="1"/>
</dbReference>
<organism evidence="3 4">
    <name type="scientific">Aquicella siphonis</name>
    <dbReference type="NCBI Taxonomy" id="254247"/>
    <lineage>
        <taxon>Bacteria</taxon>
        <taxon>Pseudomonadati</taxon>
        <taxon>Pseudomonadota</taxon>
        <taxon>Gammaproteobacteria</taxon>
        <taxon>Legionellales</taxon>
        <taxon>Coxiellaceae</taxon>
        <taxon>Aquicella</taxon>
    </lineage>
</organism>
<gene>
    <name evidence="3" type="primary">lcfB</name>
    <name evidence="3" type="ORF">AQUSIP_19350</name>
</gene>
<accession>A0A5E4PJW6</accession>
<feature type="domain" description="AMP-binding enzyme C-terminal" evidence="2">
    <location>
        <begin position="486"/>
        <end position="561"/>
    </location>
</feature>
<dbReference type="InterPro" id="IPR042099">
    <property type="entry name" value="ANL_N_sf"/>
</dbReference>
<dbReference type="Gene3D" id="3.30.300.30">
    <property type="match status" value="1"/>
</dbReference>
<dbReference type="Pfam" id="PF00501">
    <property type="entry name" value="AMP-binding"/>
    <property type="match status" value="1"/>
</dbReference>
<dbReference type="InterPro" id="IPR000873">
    <property type="entry name" value="AMP-dep_synth/lig_dom"/>
</dbReference>
<proteinExistence type="predicted"/>
<dbReference type="EMBL" id="LR699119">
    <property type="protein sequence ID" value="VVC76612.1"/>
    <property type="molecule type" value="Genomic_DNA"/>
</dbReference>
<sequence length="649" mass="71441">MDIQSGKITSLVDVERMETTPVSAHHLAPHTYAIFEQSARQFGNKTALRFLYTGKPEEIPVNYSYQELFSRITQTANALHDLGVTRTDTVSLLMPNLPQHHFALWGAQAAGIANPINPMLAAEHIRQIMKKGQTKVLITLSGHQNSALWEKVQKIVPDVHSLQHILTVNPEQFAVPRAQLQTALSGISHIHRDDFDDLISRYPGARLDFEQAVRSDMTACYFHTGGTTGSPKLAIQSHFNQVFSAWMVGRQLQWDSSDVMHCGLPLFHVNAPLISGLAPFTVGGEVLLTSPHGFRSEAVIANFWKWVEQYRISFFMAVPTVYLALNKTWSPEINTSSLKFAACGAAPMPTALIKEFESRTGISILEGYGLTEGTVFSSVNPPFGKRKTGSIGIRIPYQNMKAVCLDENQRYLRDCEPDEIGALAVKGPNVFQGYLGEENSHELWIADGWLNTGDLGRQDEEGYFWLTGRSKDLIIRGGHNIDPRVIEEALNKHPAVAMAAAVGKPDGRMGEIPAAYVTLHTGMTATSSELEKFAARHITEHVATPKAIYIISDMPLTAVGKIYKPALRLDIVKRAVEERLLSLASTGAHITVDVKPHTASGLLTTVRLSGSETASCLIPEIEKILAAFKMEFIIQPQPRPGYPAADPPS</sequence>
<dbReference type="KEGG" id="asip:AQUSIP_19350"/>
<dbReference type="OrthoDB" id="5296889at2"/>
<dbReference type="InterPro" id="IPR050237">
    <property type="entry name" value="ATP-dep_AMP-bd_enzyme"/>
</dbReference>
<dbReference type="Pfam" id="PF13193">
    <property type="entry name" value="AMP-binding_C"/>
    <property type="match status" value="1"/>
</dbReference>
<dbReference type="GO" id="GO:0016878">
    <property type="term" value="F:acid-thiol ligase activity"/>
    <property type="evidence" value="ECO:0007669"/>
    <property type="project" value="UniProtKB-ARBA"/>
</dbReference>
<evidence type="ECO:0000259" key="2">
    <source>
        <dbReference type="Pfam" id="PF13193"/>
    </source>
</evidence>
<keyword evidence="4" id="KW-1185">Reference proteome</keyword>
<evidence type="ECO:0000313" key="4">
    <source>
        <dbReference type="Proteomes" id="UP000324194"/>
    </source>
</evidence>
<dbReference type="NCBIfam" id="NF005714">
    <property type="entry name" value="PRK07529.1"/>
    <property type="match status" value="1"/>
</dbReference>